<dbReference type="PROSITE" id="PS50885">
    <property type="entry name" value="HAMP"/>
    <property type="match status" value="1"/>
</dbReference>
<dbReference type="InterPro" id="IPR004089">
    <property type="entry name" value="MCPsignal_dom"/>
</dbReference>
<dbReference type="PRINTS" id="PR00260">
    <property type="entry name" value="CHEMTRNSDUCR"/>
</dbReference>
<feature type="domain" description="Methyl-accepting transducer" evidence="7">
    <location>
        <begin position="273"/>
        <end position="502"/>
    </location>
</feature>
<feature type="transmembrane region" description="Helical" evidence="6">
    <location>
        <begin position="194"/>
        <end position="214"/>
    </location>
</feature>
<keyword evidence="6" id="KW-0472">Membrane</keyword>
<gene>
    <name evidence="9" type="ORF">Ade02nite_11520</name>
</gene>
<keyword evidence="2 6" id="KW-1133">Transmembrane helix</keyword>
<keyword evidence="1 6" id="KW-0812">Transmembrane</keyword>
<dbReference type="InterPro" id="IPR004090">
    <property type="entry name" value="Chemotax_Me-accpt_rcpt"/>
</dbReference>
<protein>
    <recommendedName>
        <fullName evidence="11">Methyl-accepting chemotaxis protein</fullName>
    </recommendedName>
</protein>
<keyword evidence="3 5" id="KW-0807">Transducer</keyword>
<dbReference type="Gene3D" id="1.10.287.950">
    <property type="entry name" value="Methyl-accepting chemotaxis protein"/>
    <property type="match status" value="1"/>
</dbReference>
<evidence type="ECO:0000313" key="9">
    <source>
        <dbReference type="EMBL" id="GID72511.1"/>
    </source>
</evidence>
<evidence type="ECO:0000313" key="10">
    <source>
        <dbReference type="Proteomes" id="UP000609879"/>
    </source>
</evidence>
<dbReference type="SUPFAM" id="SSF58104">
    <property type="entry name" value="Methyl-accepting chemotaxis protein (MCP) signaling domain"/>
    <property type="match status" value="1"/>
</dbReference>
<comment type="similarity">
    <text evidence="4">Belongs to the methyl-accepting chemotaxis (MCP) protein family.</text>
</comment>
<dbReference type="Proteomes" id="UP000609879">
    <property type="component" value="Unassembled WGS sequence"/>
</dbReference>
<feature type="transmembrane region" description="Helical" evidence="6">
    <location>
        <begin position="12"/>
        <end position="35"/>
    </location>
</feature>
<keyword evidence="10" id="KW-1185">Reference proteome</keyword>
<evidence type="ECO:0000256" key="6">
    <source>
        <dbReference type="SAM" id="Phobius"/>
    </source>
</evidence>
<evidence type="ECO:0000256" key="1">
    <source>
        <dbReference type="ARBA" id="ARBA00022692"/>
    </source>
</evidence>
<feature type="domain" description="HAMP" evidence="8">
    <location>
        <begin position="216"/>
        <end position="268"/>
    </location>
</feature>
<dbReference type="SMART" id="SM00283">
    <property type="entry name" value="MA"/>
    <property type="match status" value="1"/>
</dbReference>
<dbReference type="EMBL" id="BOMI01000017">
    <property type="protein sequence ID" value="GID72511.1"/>
    <property type="molecule type" value="Genomic_DNA"/>
</dbReference>
<dbReference type="PROSITE" id="PS50111">
    <property type="entry name" value="CHEMOTAXIS_TRANSDUC_2"/>
    <property type="match status" value="1"/>
</dbReference>
<evidence type="ECO:0008006" key="11">
    <source>
        <dbReference type="Google" id="ProtNLM"/>
    </source>
</evidence>
<sequence>MPLMSWFQNLKVAAKLVVSFGVVCALMIVIGVIGVMRLGETNDRTEAMYNNNLLAIAYAGEVKADLIFIRFNLTNILISDTAAAKQKAQTQLEGYAEDIEKQWAAYQGTGIVGRESQVQSFTENLATYRDAIEDQLLALAQAGNTAQFVKVRAAVADDAITAMVTALEEINEIERNAAAQSLAESKDAASKAEVLIICLIVFAVLLSALIVWVVSRAIAGPAQRTVAVLSELAKGVLDQRLEVRSRDEMGQMGESLNTALERLTTSMREIGVNVETLASSSEELSAVATSVNESAQMSAAQAQGASSASEQISVNISTIAAGSEEIGASIAEIARSTSSAAEVAAGAVSTTAEARDILNKLGASSAEIDDVVKLITSIAEQTNLLALNATIEAARAGEMGKGFAVVASEVKDLAQETARATEDIGTRVSAIQADSQAAVVAINAISEVIQQINDTQTAIAAAVEEQTATTAEMSRNVSEVAAGSAEISANVSGVAQAAAETTNAAANTEQTSADLARVASALQANLGRFRY</sequence>
<proteinExistence type="inferred from homology"/>
<accession>A0ABQ3XXN3</accession>
<dbReference type="InterPro" id="IPR003660">
    <property type="entry name" value="HAMP_dom"/>
</dbReference>
<organism evidence="9 10">
    <name type="scientific">Paractinoplanes deccanensis</name>
    <dbReference type="NCBI Taxonomy" id="113561"/>
    <lineage>
        <taxon>Bacteria</taxon>
        <taxon>Bacillati</taxon>
        <taxon>Actinomycetota</taxon>
        <taxon>Actinomycetes</taxon>
        <taxon>Micromonosporales</taxon>
        <taxon>Micromonosporaceae</taxon>
        <taxon>Paractinoplanes</taxon>
    </lineage>
</organism>
<dbReference type="Pfam" id="PF00672">
    <property type="entry name" value="HAMP"/>
    <property type="match status" value="1"/>
</dbReference>
<dbReference type="Pfam" id="PF12729">
    <property type="entry name" value="4HB_MCP_1"/>
    <property type="match status" value="1"/>
</dbReference>
<dbReference type="PANTHER" id="PTHR32089:SF112">
    <property type="entry name" value="LYSOZYME-LIKE PROTEIN-RELATED"/>
    <property type="match status" value="1"/>
</dbReference>
<evidence type="ECO:0000259" key="8">
    <source>
        <dbReference type="PROSITE" id="PS50885"/>
    </source>
</evidence>
<reference evidence="9 10" key="1">
    <citation type="submission" date="2021-01" db="EMBL/GenBank/DDBJ databases">
        <title>Whole genome shotgun sequence of Actinoplanes deccanensis NBRC 13994.</title>
        <authorList>
            <person name="Komaki H."/>
            <person name="Tamura T."/>
        </authorList>
    </citation>
    <scope>NUCLEOTIDE SEQUENCE [LARGE SCALE GENOMIC DNA]</scope>
    <source>
        <strain evidence="9 10">NBRC 13994</strain>
    </source>
</reference>
<dbReference type="CDD" id="cd06225">
    <property type="entry name" value="HAMP"/>
    <property type="match status" value="1"/>
</dbReference>
<name>A0ABQ3XXN3_9ACTN</name>
<evidence type="ECO:0000256" key="5">
    <source>
        <dbReference type="PROSITE-ProRule" id="PRU00284"/>
    </source>
</evidence>
<comment type="caution">
    <text evidence="9">The sequence shown here is derived from an EMBL/GenBank/DDBJ whole genome shotgun (WGS) entry which is preliminary data.</text>
</comment>
<dbReference type="Pfam" id="PF00015">
    <property type="entry name" value="MCPsignal"/>
    <property type="match status" value="1"/>
</dbReference>
<dbReference type="PANTHER" id="PTHR32089">
    <property type="entry name" value="METHYL-ACCEPTING CHEMOTAXIS PROTEIN MCPB"/>
    <property type="match status" value="1"/>
</dbReference>
<dbReference type="SMART" id="SM00304">
    <property type="entry name" value="HAMP"/>
    <property type="match status" value="1"/>
</dbReference>
<evidence type="ECO:0000259" key="7">
    <source>
        <dbReference type="PROSITE" id="PS50111"/>
    </source>
</evidence>
<dbReference type="InterPro" id="IPR024478">
    <property type="entry name" value="HlyB_4HB_MCP"/>
</dbReference>
<evidence type="ECO:0000256" key="2">
    <source>
        <dbReference type="ARBA" id="ARBA00022989"/>
    </source>
</evidence>
<evidence type="ECO:0000256" key="4">
    <source>
        <dbReference type="ARBA" id="ARBA00029447"/>
    </source>
</evidence>
<evidence type="ECO:0000256" key="3">
    <source>
        <dbReference type="ARBA" id="ARBA00023224"/>
    </source>
</evidence>